<gene>
    <name evidence="4" type="ORF">FB461_0862</name>
</gene>
<feature type="domain" description="tRNA/rRNA methyltransferase SpoU type" evidence="3">
    <location>
        <begin position="131"/>
        <end position="282"/>
    </location>
</feature>
<dbReference type="OrthoDB" id="3190829at2"/>
<proteinExistence type="predicted"/>
<dbReference type="PANTHER" id="PTHR43191:SF12">
    <property type="entry name" value="RRNA METHYLASE"/>
    <property type="match status" value="1"/>
</dbReference>
<evidence type="ECO:0000259" key="3">
    <source>
        <dbReference type="Pfam" id="PF00588"/>
    </source>
</evidence>
<keyword evidence="1 4" id="KW-0489">Methyltransferase</keyword>
<dbReference type="InterPro" id="IPR029026">
    <property type="entry name" value="tRNA_m1G_MTases_N"/>
</dbReference>
<comment type="caution">
    <text evidence="4">The sequence shown here is derived from an EMBL/GenBank/DDBJ whole genome shotgun (WGS) entry which is preliminary data.</text>
</comment>
<reference evidence="4 5" key="1">
    <citation type="submission" date="2019-06" db="EMBL/GenBank/DDBJ databases">
        <title>Sequencing the genomes of 1000 actinobacteria strains.</title>
        <authorList>
            <person name="Klenk H.-P."/>
        </authorList>
    </citation>
    <scope>NUCLEOTIDE SEQUENCE [LARGE SCALE GENOMIC DNA]</scope>
    <source>
        <strain evidence="4 5">DSM 4813</strain>
    </source>
</reference>
<keyword evidence="5" id="KW-1185">Reference proteome</keyword>
<organism evidence="4 5">
    <name type="scientific">Rarobacter faecitabidus</name>
    <dbReference type="NCBI Taxonomy" id="13243"/>
    <lineage>
        <taxon>Bacteria</taxon>
        <taxon>Bacillati</taxon>
        <taxon>Actinomycetota</taxon>
        <taxon>Actinomycetes</taxon>
        <taxon>Micrococcales</taxon>
        <taxon>Rarobacteraceae</taxon>
        <taxon>Rarobacter</taxon>
    </lineage>
</organism>
<protein>
    <submittedName>
        <fullName evidence="4">tRNA G18 (Ribose-2'-O)-methylase SpoU</fullName>
    </submittedName>
</protein>
<dbReference type="Proteomes" id="UP000315389">
    <property type="component" value="Unassembled WGS sequence"/>
</dbReference>
<dbReference type="InterPro" id="IPR029028">
    <property type="entry name" value="Alpha/beta_knot_MTases"/>
</dbReference>
<dbReference type="GO" id="GO:0032259">
    <property type="term" value="P:methylation"/>
    <property type="evidence" value="ECO:0007669"/>
    <property type="project" value="UniProtKB-KW"/>
</dbReference>
<dbReference type="SUPFAM" id="SSF75217">
    <property type="entry name" value="alpha/beta knot"/>
    <property type="match status" value="1"/>
</dbReference>
<accession>A0A542ZVY9</accession>
<evidence type="ECO:0000313" key="4">
    <source>
        <dbReference type="EMBL" id="TQL64360.1"/>
    </source>
</evidence>
<evidence type="ECO:0000256" key="1">
    <source>
        <dbReference type="ARBA" id="ARBA00022603"/>
    </source>
</evidence>
<dbReference type="GO" id="GO:0003723">
    <property type="term" value="F:RNA binding"/>
    <property type="evidence" value="ECO:0007669"/>
    <property type="project" value="InterPro"/>
</dbReference>
<dbReference type="EMBL" id="VFOS01000001">
    <property type="protein sequence ID" value="TQL64360.1"/>
    <property type="molecule type" value="Genomic_DNA"/>
</dbReference>
<dbReference type="Gene3D" id="3.30.1330.30">
    <property type="match status" value="1"/>
</dbReference>
<dbReference type="InterPro" id="IPR051259">
    <property type="entry name" value="rRNA_Methyltransferase"/>
</dbReference>
<dbReference type="GO" id="GO:0008173">
    <property type="term" value="F:RNA methyltransferase activity"/>
    <property type="evidence" value="ECO:0007669"/>
    <property type="project" value="InterPro"/>
</dbReference>
<keyword evidence="2" id="KW-0808">Transferase</keyword>
<dbReference type="SUPFAM" id="SSF55315">
    <property type="entry name" value="L30e-like"/>
    <property type="match status" value="1"/>
</dbReference>
<dbReference type="AlphaFoldDB" id="A0A542ZVY9"/>
<evidence type="ECO:0000256" key="2">
    <source>
        <dbReference type="ARBA" id="ARBA00022679"/>
    </source>
</evidence>
<dbReference type="PANTHER" id="PTHR43191">
    <property type="entry name" value="RRNA METHYLTRANSFERASE 3"/>
    <property type="match status" value="1"/>
</dbReference>
<dbReference type="RefSeq" id="WP_142119247.1">
    <property type="nucleotide sequence ID" value="NZ_BAAASV010000003.1"/>
</dbReference>
<dbReference type="Gene3D" id="3.40.1280.10">
    <property type="match status" value="1"/>
</dbReference>
<evidence type="ECO:0000313" key="5">
    <source>
        <dbReference type="Proteomes" id="UP000315389"/>
    </source>
</evidence>
<dbReference type="GO" id="GO:0006396">
    <property type="term" value="P:RNA processing"/>
    <property type="evidence" value="ECO:0007669"/>
    <property type="project" value="InterPro"/>
</dbReference>
<sequence length="288" mass="30980">MTIIRIDSLDDPAGPDLGDYIKLTDVALRTKFEPEGGLYIAESSNVIRRALAANHRMRSMLMAPRYLESMADVIASLPDDVPVYVTEEAVLESITGFHLHRGAIAAMHRPELPQVPDLLNRHCPPGRAARVAVLEDLVDHTNLGAAFRSAAALGVDAVLITPRCADPLYRRSVRVSMGTVFQVPWTRLDAWPLSRKSKPDIPGGMDILRQHGFTCAALALNENTIDLSQLEANPPDRLAVILGTEGAGLSAGTIAASDIVVKIPMAGKVDSLNVAAAAAVAFWATRPR</sequence>
<dbReference type="Pfam" id="PF00588">
    <property type="entry name" value="SpoU_methylase"/>
    <property type="match status" value="1"/>
</dbReference>
<name>A0A542ZVY9_RARFA</name>
<dbReference type="InterPro" id="IPR001537">
    <property type="entry name" value="SpoU_MeTrfase"/>
</dbReference>
<dbReference type="CDD" id="cd18095">
    <property type="entry name" value="SpoU-like_rRNA-MTase"/>
    <property type="match status" value="1"/>
</dbReference>
<dbReference type="InterPro" id="IPR029064">
    <property type="entry name" value="Ribosomal_eL30-like_sf"/>
</dbReference>